<feature type="transmembrane region" description="Helical" evidence="8">
    <location>
        <begin position="255"/>
        <end position="274"/>
    </location>
</feature>
<evidence type="ECO:0000256" key="7">
    <source>
        <dbReference type="SAM" id="MobiDB-lite"/>
    </source>
</evidence>
<evidence type="ECO:0008006" key="11">
    <source>
        <dbReference type="Google" id="ProtNLM"/>
    </source>
</evidence>
<organism evidence="9 10">
    <name type="scientific">Fusarium avenaceum</name>
    <dbReference type="NCBI Taxonomy" id="40199"/>
    <lineage>
        <taxon>Eukaryota</taxon>
        <taxon>Fungi</taxon>
        <taxon>Dikarya</taxon>
        <taxon>Ascomycota</taxon>
        <taxon>Pezizomycotina</taxon>
        <taxon>Sordariomycetes</taxon>
        <taxon>Hypocreomycetidae</taxon>
        <taxon>Hypocreales</taxon>
        <taxon>Nectriaceae</taxon>
        <taxon>Fusarium</taxon>
        <taxon>Fusarium tricinctum species complex</taxon>
    </lineage>
</organism>
<keyword evidence="4 8" id="KW-1133">Transmembrane helix</keyword>
<dbReference type="GO" id="GO:0022857">
    <property type="term" value="F:transmembrane transporter activity"/>
    <property type="evidence" value="ECO:0007669"/>
    <property type="project" value="InterPro"/>
</dbReference>
<feature type="transmembrane region" description="Helical" evidence="8">
    <location>
        <begin position="571"/>
        <end position="593"/>
    </location>
</feature>
<accession>A0A9P7H5W5</accession>
<dbReference type="EMBL" id="JAGPUO010000006">
    <property type="protein sequence ID" value="KAG5661925.1"/>
    <property type="molecule type" value="Genomic_DNA"/>
</dbReference>
<evidence type="ECO:0000256" key="3">
    <source>
        <dbReference type="ARBA" id="ARBA00022692"/>
    </source>
</evidence>
<feature type="region of interest" description="Disordered" evidence="7">
    <location>
        <begin position="36"/>
        <end position="57"/>
    </location>
</feature>
<sequence length="624" mass="69946">AVPCYWVLRVVGSAGAKQSKLKPNLNGEDVSRIEFFPTSRRSGEREESTAEDDKRLPTRQEIAKRLVPLWCVYNPDVPTPDLKISDSSPQQLSWPHQPAPAFPLSTTLFIIPSCQADFATMTASRNNSVDRNEPTDEKAEMACIEDTVARVGAIPPTEIQARFPLLRDLSPERMDELNKRVRSKIDWHMMPAVTLMFLMNYLDRINVSNARLAGLQEDLKMDDTIWNTGISTFYVGYLIGQLPGNLLMAKTNPKFFLPTIMLMWSAGTICMPAMTSGAGFCTVRFFIGLMEAPFFPGLTLMTSCWYTKEESPFRMAIWHAGNTISNIISGFLAAGILEHMDGIAGMHAWQWFFLIEGIASILVAVVSYFVLPSWPNDTKFLTEQEREMAQYRILVSNGGVDEKLGGTWDGVKDAVRDPFTWYFCLMHFALVTAQSFKDFLPSIMNTFGFNKMTTYLIQAPPYALAYISACLIAWSCGHFMESTYHVVIPIILSAAGCGILIGTINVAARYIGVILLVCGTYNGLNLQLSWETTVVPAPRAKKAALIAIANCISQVSHWFSPYFYPRSQEPFYRMAGGLLLLGCALTVVSAFLVRWRAIKLNKKLDEQEGWTPNSGVERGWRYKY</sequence>
<feature type="transmembrane region" description="Helical" evidence="8">
    <location>
        <begin position="456"/>
        <end position="474"/>
    </location>
</feature>
<dbReference type="FunFam" id="1.20.1250.20:FF:000057">
    <property type="entry name" value="MFS general substrate transporter"/>
    <property type="match status" value="1"/>
</dbReference>
<dbReference type="InterPro" id="IPR011701">
    <property type="entry name" value="MFS"/>
</dbReference>
<feature type="non-terminal residue" evidence="9">
    <location>
        <position position="1"/>
    </location>
</feature>
<feature type="transmembrane region" description="Helical" evidence="8">
    <location>
        <begin position="318"/>
        <end position="337"/>
    </location>
</feature>
<dbReference type="SUPFAM" id="SSF103473">
    <property type="entry name" value="MFS general substrate transporter"/>
    <property type="match status" value="1"/>
</dbReference>
<evidence type="ECO:0000256" key="2">
    <source>
        <dbReference type="ARBA" id="ARBA00022448"/>
    </source>
</evidence>
<evidence type="ECO:0000313" key="10">
    <source>
        <dbReference type="Proteomes" id="UP000782241"/>
    </source>
</evidence>
<dbReference type="PANTHER" id="PTHR43791">
    <property type="entry name" value="PERMEASE-RELATED"/>
    <property type="match status" value="1"/>
</dbReference>
<feature type="transmembrane region" description="Helical" evidence="8">
    <location>
        <begin position="286"/>
        <end position="306"/>
    </location>
</feature>
<feature type="compositionally biased region" description="Basic and acidic residues" evidence="7">
    <location>
        <begin position="41"/>
        <end position="57"/>
    </location>
</feature>
<reference evidence="9" key="1">
    <citation type="submission" date="2021-04" db="EMBL/GenBank/DDBJ databases">
        <title>Draft genome of Fusarium avenaceum strain F156N33, isolated from an atmospheric sample in Virginia.</title>
        <authorList>
            <person name="Yang S."/>
            <person name="Vinatzer B.A."/>
            <person name="Coleman J."/>
        </authorList>
    </citation>
    <scope>NUCLEOTIDE SEQUENCE</scope>
    <source>
        <strain evidence="9">F156N33</strain>
    </source>
</reference>
<dbReference type="GO" id="GO:0016020">
    <property type="term" value="C:membrane"/>
    <property type="evidence" value="ECO:0007669"/>
    <property type="project" value="UniProtKB-SubCell"/>
</dbReference>
<keyword evidence="5 8" id="KW-0472">Membrane</keyword>
<dbReference type="Pfam" id="PF07690">
    <property type="entry name" value="MFS_1"/>
    <property type="match status" value="1"/>
</dbReference>
<keyword evidence="2" id="KW-0813">Transport</keyword>
<evidence type="ECO:0000313" key="9">
    <source>
        <dbReference type="EMBL" id="KAG5661925.1"/>
    </source>
</evidence>
<evidence type="ECO:0000256" key="8">
    <source>
        <dbReference type="SAM" id="Phobius"/>
    </source>
</evidence>
<gene>
    <name evidence="9" type="ORF">KAF25_004164</name>
</gene>
<dbReference type="InterPro" id="IPR036259">
    <property type="entry name" value="MFS_trans_sf"/>
</dbReference>
<dbReference type="AlphaFoldDB" id="A0A9P7H5W5"/>
<keyword evidence="10" id="KW-1185">Reference proteome</keyword>
<name>A0A9P7H5W5_9HYPO</name>
<feature type="transmembrane region" description="Helical" evidence="8">
    <location>
        <begin position="349"/>
        <end position="371"/>
    </location>
</feature>
<evidence type="ECO:0000256" key="4">
    <source>
        <dbReference type="ARBA" id="ARBA00022989"/>
    </source>
</evidence>
<comment type="subcellular location">
    <subcellularLocation>
        <location evidence="1">Membrane</location>
        <topology evidence="1">Multi-pass membrane protein</topology>
    </subcellularLocation>
</comment>
<keyword evidence="3 8" id="KW-0812">Transmembrane</keyword>
<comment type="caution">
    <text evidence="9">The sequence shown here is derived from an EMBL/GenBank/DDBJ whole genome shotgun (WGS) entry which is preliminary data.</text>
</comment>
<dbReference type="Gene3D" id="1.20.1250.20">
    <property type="entry name" value="MFS general substrate transporter like domains"/>
    <property type="match status" value="1"/>
</dbReference>
<evidence type="ECO:0000256" key="1">
    <source>
        <dbReference type="ARBA" id="ARBA00004141"/>
    </source>
</evidence>
<evidence type="ECO:0000256" key="5">
    <source>
        <dbReference type="ARBA" id="ARBA00023136"/>
    </source>
</evidence>
<dbReference type="PANTHER" id="PTHR43791:SF13">
    <property type="entry name" value="MAJOR FACILITATOR SUPERFAMILY (MFS) PROFILE DOMAIN-CONTAINING PROTEIN"/>
    <property type="match status" value="1"/>
</dbReference>
<proteinExistence type="predicted"/>
<feature type="transmembrane region" description="Helical" evidence="8">
    <location>
        <begin position="486"/>
        <end position="504"/>
    </location>
</feature>
<evidence type="ECO:0000256" key="6">
    <source>
        <dbReference type="ARBA" id="ARBA00023180"/>
    </source>
</evidence>
<protein>
    <recommendedName>
        <fullName evidence="11">Major facilitator superfamily (MFS) profile domain-containing protein</fullName>
    </recommendedName>
</protein>
<dbReference type="Proteomes" id="UP000782241">
    <property type="component" value="Unassembled WGS sequence"/>
</dbReference>
<keyword evidence="6" id="KW-0325">Glycoprotein</keyword>